<dbReference type="InterPro" id="IPR000182">
    <property type="entry name" value="GNAT_dom"/>
</dbReference>
<name>A0A810L9S6_9ACTN</name>
<dbReference type="KEGG" id="aser:Asera_64220"/>
<dbReference type="PROSITE" id="PS51186">
    <property type="entry name" value="GNAT"/>
    <property type="match status" value="1"/>
</dbReference>
<feature type="domain" description="N-acetyltransferase" evidence="1">
    <location>
        <begin position="23"/>
        <end position="188"/>
    </location>
</feature>
<sequence>MTAAGTPPSGRFPAQVNIVGLGLHLREWGDADLPAMVELFDDPTVAAWTPLASPFDLSAAREYLDQARIRRAEGRSIQLAITTDRVDPLGEILLFATGPDGRGPGGPSAELAYAIGPTHRRQGLTSRAVRLMTDYAYHTLAMQQVLLRIDPANTASNGVARAAGFLLTGTPPDTDGASGPLLTWRHVRGRGYPGMTGR</sequence>
<proteinExistence type="predicted"/>
<dbReference type="InterPro" id="IPR016181">
    <property type="entry name" value="Acyl_CoA_acyltransferase"/>
</dbReference>
<dbReference type="Pfam" id="PF13302">
    <property type="entry name" value="Acetyltransf_3"/>
    <property type="match status" value="1"/>
</dbReference>
<accession>A0A810L9S6</accession>
<dbReference type="GO" id="GO:0016747">
    <property type="term" value="F:acyltransferase activity, transferring groups other than amino-acyl groups"/>
    <property type="evidence" value="ECO:0007669"/>
    <property type="project" value="InterPro"/>
</dbReference>
<reference evidence="2" key="1">
    <citation type="submission" date="2020-08" db="EMBL/GenBank/DDBJ databases">
        <title>Whole genome shotgun sequence of Actinocatenispora sera NBRC 101916.</title>
        <authorList>
            <person name="Komaki H."/>
            <person name="Tamura T."/>
        </authorList>
    </citation>
    <scope>NUCLEOTIDE SEQUENCE</scope>
    <source>
        <strain evidence="2">NBRC 101916</strain>
    </source>
</reference>
<gene>
    <name evidence="2" type="ORF">Asera_64220</name>
</gene>
<evidence type="ECO:0000313" key="3">
    <source>
        <dbReference type="Proteomes" id="UP000680750"/>
    </source>
</evidence>
<dbReference type="InterPro" id="IPR051531">
    <property type="entry name" value="N-acetyltransferase"/>
</dbReference>
<dbReference type="SUPFAM" id="SSF55729">
    <property type="entry name" value="Acyl-CoA N-acyltransferases (Nat)"/>
    <property type="match status" value="1"/>
</dbReference>
<dbReference type="RefSeq" id="WP_030450026.1">
    <property type="nucleotide sequence ID" value="NZ_AP023354.1"/>
</dbReference>
<dbReference type="PANTHER" id="PTHR43792">
    <property type="entry name" value="GNAT FAMILY, PUTATIVE (AFU_ORTHOLOGUE AFUA_3G00765)-RELATED-RELATED"/>
    <property type="match status" value="1"/>
</dbReference>
<keyword evidence="3" id="KW-1185">Reference proteome</keyword>
<organism evidence="2 3">
    <name type="scientific">Actinocatenispora sera</name>
    <dbReference type="NCBI Taxonomy" id="390989"/>
    <lineage>
        <taxon>Bacteria</taxon>
        <taxon>Bacillati</taxon>
        <taxon>Actinomycetota</taxon>
        <taxon>Actinomycetes</taxon>
        <taxon>Micromonosporales</taxon>
        <taxon>Micromonosporaceae</taxon>
        <taxon>Actinocatenispora</taxon>
    </lineage>
</organism>
<dbReference type="AlphaFoldDB" id="A0A810L9S6"/>
<dbReference type="EMBL" id="AP023354">
    <property type="protein sequence ID" value="BCJ32314.1"/>
    <property type="molecule type" value="Genomic_DNA"/>
</dbReference>
<evidence type="ECO:0000259" key="1">
    <source>
        <dbReference type="PROSITE" id="PS51186"/>
    </source>
</evidence>
<dbReference type="Gene3D" id="3.40.630.30">
    <property type="match status" value="1"/>
</dbReference>
<dbReference type="Proteomes" id="UP000680750">
    <property type="component" value="Chromosome"/>
</dbReference>
<dbReference type="OrthoDB" id="3829771at2"/>
<protein>
    <recommendedName>
        <fullName evidence="1">N-acetyltransferase domain-containing protein</fullName>
    </recommendedName>
</protein>
<evidence type="ECO:0000313" key="2">
    <source>
        <dbReference type="EMBL" id="BCJ32314.1"/>
    </source>
</evidence>